<organism evidence="1 2">
    <name type="scientific">Aspergillus bombycis</name>
    <dbReference type="NCBI Taxonomy" id="109264"/>
    <lineage>
        <taxon>Eukaryota</taxon>
        <taxon>Fungi</taxon>
        <taxon>Dikarya</taxon>
        <taxon>Ascomycota</taxon>
        <taxon>Pezizomycotina</taxon>
        <taxon>Eurotiomycetes</taxon>
        <taxon>Eurotiomycetidae</taxon>
        <taxon>Eurotiales</taxon>
        <taxon>Aspergillaceae</taxon>
        <taxon>Aspergillus</taxon>
    </lineage>
</organism>
<dbReference type="Proteomes" id="UP000179179">
    <property type="component" value="Unassembled WGS sequence"/>
</dbReference>
<reference evidence="1 2" key="1">
    <citation type="journal article" date="2016" name="Genome Biol. Evol.">
        <title>Draft genome sequence of an aflatoxigenic Aspergillus species, A. bombycis.</title>
        <authorList>
            <person name="Moore G.G."/>
            <person name="Mack B.M."/>
            <person name="Beltz S.B."/>
            <person name="Gilbert M.K."/>
        </authorList>
    </citation>
    <scope>NUCLEOTIDE SEQUENCE [LARGE SCALE GENOMIC DNA]</scope>
    <source>
        <strain evidence="2">NRRL 26010</strain>
    </source>
</reference>
<sequence>MAGKESNEEVYWYVEVRDPGFVWDETCFDSSDIQNTLFQRTLSLWMSGLKYGSLSARFTTGNNDGQEGVISTCMDEKYSPGQEPDEEARKKGEEKLVNEMEKLFKGV</sequence>
<dbReference type="EMBL" id="LYCR01000112">
    <property type="protein sequence ID" value="OGM41412.1"/>
    <property type="molecule type" value="Genomic_DNA"/>
</dbReference>
<gene>
    <name evidence="1" type="ORF">ABOM_010251</name>
</gene>
<proteinExistence type="predicted"/>
<dbReference type="RefSeq" id="XP_022385129.1">
    <property type="nucleotide sequence ID" value="XM_022537379.1"/>
</dbReference>
<name>A0A1F7ZPP4_9EURO</name>
<evidence type="ECO:0000313" key="2">
    <source>
        <dbReference type="Proteomes" id="UP000179179"/>
    </source>
</evidence>
<accession>A0A1F7ZPP4</accession>
<evidence type="ECO:0000313" key="1">
    <source>
        <dbReference type="EMBL" id="OGM41412.1"/>
    </source>
</evidence>
<dbReference type="AlphaFoldDB" id="A0A1F7ZPP4"/>
<comment type="caution">
    <text evidence="1">The sequence shown here is derived from an EMBL/GenBank/DDBJ whole genome shotgun (WGS) entry which is preliminary data.</text>
</comment>
<protein>
    <submittedName>
        <fullName evidence="1">Uncharacterized protein</fullName>
    </submittedName>
</protein>
<keyword evidence="2" id="KW-1185">Reference proteome</keyword>
<dbReference type="GeneID" id="34453641"/>